<dbReference type="HOGENOM" id="CLU_019655_1_0_1"/>
<evidence type="ECO:0000256" key="1">
    <source>
        <dbReference type="SAM" id="MobiDB-lite"/>
    </source>
</evidence>
<keyword evidence="2" id="KW-0812">Transmembrane</keyword>
<feature type="transmembrane region" description="Helical" evidence="2">
    <location>
        <begin position="630"/>
        <end position="657"/>
    </location>
</feature>
<evidence type="ECO:0000256" key="2">
    <source>
        <dbReference type="SAM" id="Phobius"/>
    </source>
</evidence>
<dbReference type="STRING" id="348802.A0A0D2F243"/>
<name>A0A0D2F243_9EURO</name>
<gene>
    <name evidence="3" type="ORF">PV05_06388</name>
</gene>
<dbReference type="OrthoDB" id="3344043at2759"/>
<proteinExistence type="predicted"/>
<protein>
    <submittedName>
        <fullName evidence="3">Uncharacterized protein</fullName>
    </submittedName>
</protein>
<evidence type="ECO:0000313" key="4">
    <source>
        <dbReference type="Proteomes" id="UP000054342"/>
    </source>
</evidence>
<evidence type="ECO:0000313" key="3">
    <source>
        <dbReference type="EMBL" id="KIW53989.1"/>
    </source>
</evidence>
<accession>A0A0D2F243</accession>
<feature type="transmembrane region" description="Helical" evidence="2">
    <location>
        <begin position="591"/>
        <end position="610"/>
    </location>
</feature>
<organism evidence="3 4">
    <name type="scientific">Exophiala xenobiotica</name>
    <dbReference type="NCBI Taxonomy" id="348802"/>
    <lineage>
        <taxon>Eukaryota</taxon>
        <taxon>Fungi</taxon>
        <taxon>Dikarya</taxon>
        <taxon>Ascomycota</taxon>
        <taxon>Pezizomycotina</taxon>
        <taxon>Eurotiomycetes</taxon>
        <taxon>Chaetothyriomycetidae</taxon>
        <taxon>Chaetothyriales</taxon>
        <taxon>Herpotrichiellaceae</taxon>
        <taxon>Exophiala</taxon>
    </lineage>
</organism>
<dbReference type="AlphaFoldDB" id="A0A0D2F243"/>
<feature type="compositionally biased region" description="Polar residues" evidence="1">
    <location>
        <begin position="72"/>
        <end position="84"/>
    </location>
</feature>
<dbReference type="EMBL" id="KN847320">
    <property type="protein sequence ID" value="KIW53989.1"/>
    <property type="molecule type" value="Genomic_DNA"/>
</dbReference>
<dbReference type="RefSeq" id="XP_013314573.1">
    <property type="nucleotide sequence ID" value="XM_013459119.1"/>
</dbReference>
<reference evidence="3 4" key="1">
    <citation type="submission" date="2015-01" db="EMBL/GenBank/DDBJ databases">
        <title>The Genome Sequence of Exophiala xenobiotica CBS118157.</title>
        <authorList>
            <consortium name="The Broad Institute Genomics Platform"/>
            <person name="Cuomo C."/>
            <person name="de Hoog S."/>
            <person name="Gorbushina A."/>
            <person name="Stielow B."/>
            <person name="Teixiera M."/>
            <person name="Abouelleil A."/>
            <person name="Chapman S.B."/>
            <person name="Priest M."/>
            <person name="Young S.K."/>
            <person name="Wortman J."/>
            <person name="Nusbaum C."/>
            <person name="Birren B."/>
        </authorList>
    </citation>
    <scope>NUCLEOTIDE SEQUENCE [LARGE SCALE GENOMIC DNA]</scope>
    <source>
        <strain evidence="3 4">CBS 118157</strain>
    </source>
</reference>
<keyword evidence="2" id="KW-1133">Transmembrane helix</keyword>
<sequence length="729" mass="79581">MYASNNALRTLRRVNSVSNLRGEETDSNLLVPDVPRSPTGSMLDDIDLADYGIASAQSNLAQLPERVATSAHAITSSSGTSSPQMEPGRSPVIENPYVPSEDHNGSQETLAGRTCRRLDILKEIWLALLLILVPLLLIAIVLTGFVAIFKVRPEKGLFSEPPGWNSASQPGHILLAIQTTWLAFVASRASQCAALLSGPLMELWRWRTARSLIEASSKTSTVDLPTPYQLGLLIGVCTASFDRLRRWTSYHLFRRQGPGPAQGPPALLQAAMFSYLLFALALAMLVADATLHYTTETIEYCRTKLADRMASFGRGLSPECQDFDRRENYGLPCTVNITASLEDISGPRNDALRLYHNKSDTSNLLSLPGKGAEQSDTLITAHRQLVLRQVVNPSLPDATSGPGGPDDMYSGFYCSENLWGVLGKPANDSFDPDVPPLAFKFASNMIISFFTDDSWTTPYNPVGYNPQSGQSDPDIPAWPDNELINQVHVAVAARSASTATLAGTNLSNDPGFYDPASEVFDVVLGCSYQVVEVEYTWFMGTVKDYTATPFQNGNISEMWHGLHIPNAVSSESPALQSILDQAAMEPSSKRFASTWAHLYSYAVMAAIGGYTSERANMLQQVRTPVLVVKVWIPALVFMLLFSTVYICLGVALAMIAVRTSSEIDLRDAVNRLSIWGLVHWAASSDEEGDRLPEEKDVRVEHSLVAFTNNGTVHSFARITQLPAAARTGL</sequence>
<feature type="transmembrane region" description="Helical" evidence="2">
    <location>
        <begin position="266"/>
        <end position="287"/>
    </location>
</feature>
<keyword evidence="4" id="KW-1185">Reference proteome</keyword>
<feature type="region of interest" description="Disordered" evidence="1">
    <location>
        <begin position="71"/>
        <end position="109"/>
    </location>
</feature>
<keyword evidence="2" id="KW-0472">Membrane</keyword>
<dbReference type="GeneID" id="25328296"/>
<feature type="transmembrane region" description="Helical" evidence="2">
    <location>
        <begin position="124"/>
        <end position="149"/>
    </location>
</feature>
<dbReference type="Proteomes" id="UP000054342">
    <property type="component" value="Unassembled WGS sequence"/>
</dbReference>